<protein>
    <recommendedName>
        <fullName evidence="5">5-formyltetrahydrofolate cyclo-ligase</fullName>
        <ecNumber evidence="5">6.3.3.2</ecNumber>
    </recommendedName>
</protein>
<comment type="similarity">
    <text evidence="1 5">Belongs to the 5-formyltetrahydrofolate cyclo-ligase family.</text>
</comment>
<name>A0A7T4R0H5_9GAMM</name>
<evidence type="ECO:0000256" key="5">
    <source>
        <dbReference type="RuleBase" id="RU361279"/>
    </source>
</evidence>
<dbReference type="EC" id="6.3.3.2" evidence="5"/>
<dbReference type="AlphaFoldDB" id="A0A7T4R0H5"/>
<feature type="binding site" evidence="4">
    <location>
        <position position="57"/>
    </location>
    <ligand>
        <name>substrate</name>
    </ligand>
</feature>
<dbReference type="KEGG" id="snan:I6N98_17220"/>
<dbReference type="EMBL" id="CP066167">
    <property type="protein sequence ID" value="QQD18057.1"/>
    <property type="molecule type" value="Genomic_DNA"/>
</dbReference>
<dbReference type="Gene3D" id="3.40.50.10420">
    <property type="entry name" value="NagB/RpiA/CoA transferase-like"/>
    <property type="match status" value="1"/>
</dbReference>
<dbReference type="Pfam" id="PF01812">
    <property type="entry name" value="5-FTHF_cyc-lig"/>
    <property type="match status" value="1"/>
</dbReference>
<organism evidence="6 7">
    <name type="scientific">Spongiibacter nanhainus</name>
    <dbReference type="NCBI Taxonomy" id="2794344"/>
    <lineage>
        <taxon>Bacteria</taxon>
        <taxon>Pseudomonadati</taxon>
        <taxon>Pseudomonadota</taxon>
        <taxon>Gammaproteobacteria</taxon>
        <taxon>Cellvibrionales</taxon>
        <taxon>Spongiibacteraceae</taxon>
        <taxon>Spongiibacter</taxon>
    </lineage>
</organism>
<dbReference type="GO" id="GO:0030272">
    <property type="term" value="F:5-formyltetrahydrofolate cyclo-ligase activity"/>
    <property type="evidence" value="ECO:0007669"/>
    <property type="project" value="UniProtKB-EC"/>
</dbReference>
<dbReference type="RefSeq" id="WP_198569555.1">
    <property type="nucleotide sequence ID" value="NZ_CP066167.1"/>
</dbReference>
<dbReference type="InterPro" id="IPR002698">
    <property type="entry name" value="FTHF_cligase"/>
</dbReference>
<keyword evidence="5" id="KW-0479">Metal-binding</keyword>
<dbReference type="NCBIfam" id="TIGR02727">
    <property type="entry name" value="MTHFS_bact"/>
    <property type="match status" value="1"/>
</dbReference>
<dbReference type="GO" id="GO:0009396">
    <property type="term" value="P:folic acid-containing compound biosynthetic process"/>
    <property type="evidence" value="ECO:0007669"/>
    <property type="project" value="TreeGrafter"/>
</dbReference>
<feature type="binding site" evidence="4">
    <location>
        <begin position="138"/>
        <end position="146"/>
    </location>
    <ligand>
        <name>ATP</name>
        <dbReference type="ChEBI" id="CHEBI:30616"/>
    </ligand>
</feature>
<dbReference type="Proteomes" id="UP000596063">
    <property type="component" value="Chromosome"/>
</dbReference>
<sequence>MNRQQKQQLRRHLREQRQSLSAGQQQHAAFQAMRHLQRLPVFRQARHIAAYLANDGELSTEVILRRIARSQKQLYLPVIHARRDTVSMAFHRYRLRQHLGRNRFGIDEPGSRRLPARAPHSLDLVLLPLVGFDRRGSRLGMGGGFYDRAFAYKRRRNGRRNPALVGLAHSCQEVERIPGDDWDIPLDAIITEQGVIWTSRL</sequence>
<dbReference type="InterPro" id="IPR024185">
    <property type="entry name" value="FTHF_cligase-like_sf"/>
</dbReference>
<dbReference type="InterPro" id="IPR037171">
    <property type="entry name" value="NagB/RpiA_transferase-like"/>
</dbReference>
<dbReference type="GO" id="GO:0035999">
    <property type="term" value="P:tetrahydrofolate interconversion"/>
    <property type="evidence" value="ECO:0007669"/>
    <property type="project" value="TreeGrafter"/>
</dbReference>
<comment type="catalytic activity">
    <reaction evidence="5">
        <text>(6S)-5-formyl-5,6,7,8-tetrahydrofolate + ATP = (6R)-5,10-methenyltetrahydrofolate + ADP + phosphate</text>
        <dbReference type="Rhea" id="RHEA:10488"/>
        <dbReference type="ChEBI" id="CHEBI:30616"/>
        <dbReference type="ChEBI" id="CHEBI:43474"/>
        <dbReference type="ChEBI" id="CHEBI:57455"/>
        <dbReference type="ChEBI" id="CHEBI:57457"/>
        <dbReference type="ChEBI" id="CHEBI:456216"/>
        <dbReference type="EC" id="6.3.3.2"/>
    </reaction>
</comment>
<gene>
    <name evidence="6" type="ORF">I6N98_17220</name>
</gene>
<keyword evidence="5" id="KW-0460">Magnesium</keyword>
<dbReference type="PANTHER" id="PTHR23407">
    <property type="entry name" value="ATPASE INHIBITOR/5-FORMYLTETRAHYDROFOLATE CYCLO-LIGASE"/>
    <property type="match status" value="1"/>
</dbReference>
<reference evidence="6 7" key="1">
    <citation type="submission" date="2020-12" db="EMBL/GenBank/DDBJ databases">
        <authorList>
            <person name="Shan Y."/>
        </authorList>
    </citation>
    <scope>NUCLEOTIDE SEQUENCE [LARGE SCALE GENOMIC DNA]</scope>
    <source>
        <strain evidence="7">csc3.9</strain>
    </source>
</reference>
<evidence type="ECO:0000313" key="7">
    <source>
        <dbReference type="Proteomes" id="UP000596063"/>
    </source>
</evidence>
<dbReference type="PIRSF" id="PIRSF006806">
    <property type="entry name" value="FTHF_cligase"/>
    <property type="match status" value="1"/>
</dbReference>
<feature type="binding site" evidence="4">
    <location>
        <position position="52"/>
    </location>
    <ligand>
        <name>substrate</name>
    </ligand>
</feature>
<evidence type="ECO:0000256" key="3">
    <source>
        <dbReference type="ARBA" id="ARBA00022840"/>
    </source>
</evidence>
<evidence type="ECO:0000256" key="2">
    <source>
        <dbReference type="ARBA" id="ARBA00022741"/>
    </source>
</evidence>
<dbReference type="GO" id="GO:0005524">
    <property type="term" value="F:ATP binding"/>
    <property type="evidence" value="ECO:0007669"/>
    <property type="project" value="UniProtKB-KW"/>
</dbReference>
<keyword evidence="3 4" id="KW-0067">ATP-binding</keyword>
<keyword evidence="2 4" id="KW-0547">Nucleotide-binding</keyword>
<comment type="cofactor">
    <cofactor evidence="5">
        <name>Mg(2+)</name>
        <dbReference type="ChEBI" id="CHEBI:18420"/>
    </cofactor>
</comment>
<dbReference type="SUPFAM" id="SSF100950">
    <property type="entry name" value="NagB/RpiA/CoA transferase-like"/>
    <property type="match status" value="1"/>
</dbReference>
<keyword evidence="7" id="KW-1185">Reference proteome</keyword>
<dbReference type="GO" id="GO:0046872">
    <property type="term" value="F:metal ion binding"/>
    <property type="evidence" value="ECO:0007669"/>
    <property type="project" value="UniProtKB-KW"/>
</dbReference>
<dbReference type="PANTHER" id="PTHR23407:SF1">
    <property type="entry name" value="5-FORMYLTETRAHYDROFOLATE CYCLO-LIGASE"/>
    <property type="match status" value="1"/>
</dbReference>
<evidence type="ECO:0000313" key="6">
    <source>
        <dbReference type="EMBL" id="QQD18057.1"/>
    </source>
</evidence>
<keyword evidence="6" id="KW-0436">Ligase</keyword>
<feature type="binding site" evidence="4">
    <location>
        <begin position="6"/>
        <end position="10"/>
    </location>
    <ligand>
        <name>ATP</name>
        <dbReference type="ChEBI" id="CHEBI:30616"/>
    </ligand>
</feature>
<proteinExistence type="inferred from homology"/>
<evidence type="ECO:0000256" key="4">
    <source>
        <dbReference type="PIRSR" id="PIRSR006806-1"/>
    </source>
</evidence>
<accession>A0A7T4R0H5</accession>
<evidence type="ECO:0000256" key="1">
    <source>
        <dbReference type="ARBA" id="ARBA00010638"/>
    </source>
</evidence>